<sequence length="143" mass="16806">MSIDKENILYRIYCISSYSLEQAFVAFGFLLLECLESFYVFLYWCNPWYKTERRTIIYISEEPALRKRRDAYSYTISAFAQSIHHLAKSSKLKNPFKHAQQAAHMPGFFPTSPPHFQYTSHMQSNIFFKGLWQDLVDVLLGLG</sequence>
<organism evidence="2 3">
    <name type="scientific">Oculimacula yallundae</name>
    <dbReference type="NCBI Taxonomy" id="86028"/>
    <lineage>
        <taxon>Eukaryota</taxon>
        <taxon>Fungi</taxon>
        <taxon>Dikarya</taxon>
        <taxon>Ascomycota</taxon>
        <taxon>Pezizomycotina</taxon>
        <taxon>Leotiomycetes</taxon>
        <taxon>Helotiales</taxon>
        <taxon>Ploettnerulaceae</taxon>
        <taxon>Oculimacula</taxon>
    </lineage>
</organism>
<dbReference type="EMBL" id="JAZHXI010000015">
    <property type="protein sequence ID" value="KAL2063278.1"/>
    <property type="molecule type" value="Genomic_DNA"/>
</dbReference>
<name>A0ABR4C2M9_9HELO</name>
<gene>
    <name evidence="2" type="ORF">VTL71DRAFT_5083</name>
</gene>
<reference evidence="2 3" key="1">
    <citation type="journal article" date="2024" name="Commun. Biol.">
        <title>Comparative genomic analysis of thermophilic fungi reveals convergent evolutionary adaptations and gene losses.</title>
        <authorList>
            <person name="Steindorff A.S."/>
            <person name="Aguilar-Pontes M.V."/>
            <person name="Robinson A.J."/>
            <person name="Andreopoulos B."/>
            <person name="LaButti K."/>
            <person name="Kuo A."/>
            <person name="Mondo S."/>
            <person name="Riley R."/>
            <person name="Otillar R."/>
            <person name="Haridas S."/>
            <person name="Lipzen A."/>
            <person name="Grimwood J."/>
            <person name="Schmutz J."/>
            <person name="Clum A."/>
            <person name="Reid I.D."/>
            <person name="Moisan M.C."/>
            <person name="Butler G."/>
            <person name="Nguyen T.T.M."/>
            <person name="Dewar K."/>
            <person name="Conant G."/>
            <person name="Drula E."/>
            <person name="Henrissat B."/>
            <person name="Hansel C."/>
            <person name="Singer S."/>
            <person name="Hutchinson M.I."/>
            <person name="de Vries R.P."/>
            <person name="Natvig D.O."/>
            <person name="Powell A.J."/>
            <person name="Tsang A."/>
            <person name="Grigoriev I.V."/>
        </authorList>
    </citation>
    <scope>NUCLEOTIDE SEQUENCE [LARGE SCALE GENOMIC DNA]</scope>
    <source>
        <strain evidence="2 3">CBS 494.80</strain>
    </source>
</reference>
<evidence type="ECO:0000256" key="1">
    <source>
        <dbReference type="SAM" id="Phobius"/>
    </source>
</evidence>
<evidence type="ECO:0000313" key="3">
    <source>
        <dbReference type="Proteomes" id="UP001595075"/>
    </source>
</evidence>
<feature type="transmembrane region" description="Helical" evidence="1">
    <location>
        <begin position="23"/>
        <end position="44"/>
    </location>
</feature>
<accession>A0ABR4C2M9</accession>
<proteinExistence type="predicted"/>
<evidence type="ECO:0000313" key="2">
    <source>
        <dbReference type="EMBL" id="KAL2063278.1"/>
    </source>
</evidence>
<comment type="caution">
    <text evidence="2">The sequence shown here is derived from an EMBL/GenBank/DDBJ whole genome shotgun (WGS) entry which is preliminary data.</text>
</comment>
<evidence type="ECO:0008006" key="4">
    <source>
        <dbReference type="Google" id="ProtNLM"/>
    </source>
</evidence>
<keyword evidence="1" id="KW-1133">Transmembrane helix</keyword>
<keyword evidence="1" id="KW-0472">Membrane</keyword>
<keyword evidence="3" id="KW-1185">Reference proteome</keyword>
<dbReference type="Proteomes" id="UP001595075">
    <property type="component" value="Unassembled WGS sequence"/>
</dbReference>
<protein>
    <recommendedName>
        <fullName evidence="4">Maturase K</fullName>
    </recommendedName>
</protein>
<keyword evidence="1" id="KW-0812">Transmembrane</keyword>